<gene>
    <name evidence="1" type="ORF">L6164_029633</name>
</gene>
<evidence type="ECO:0000313" key="1">
    <source>
        <dbReference type="EMBL" id="KAI4306346.1"/>
    </source>
</evidence>
<protein>
    <submittedName>
        <fullName evidence="1">Uncharacterized protein</fullName>
    </submittedName>
</protein>
<reference evidence="1 2" key="1">
    <citation type="journal article" date="2022" name="DNA Res.">
        <title>Chromosomal-level genome assembly of the orchid tree Bauhinia variegata (Leguminosae; Cercidoideae) supports the allotetraploid origin hypothesis of Bauhinia.</title>
        <authorList>
            <person name="Zhong Y."/>
            <person name="Chen Y."/>
            <person name="Zheng D."/>
            <person name="Pang J."/>
            <person name="Liu Y."/>
            <person name="Luo S."/>
            <person name="Meng S."/>
            <person name="Qian L."/>
            <person name="Wei D."/>
            <person name="Dai S."/>
            <person name="Zhou R."/>
        </authorList>
    </citation>
    <scope>NUCLEOTIDE SEQUENCE [LARGE SCALE GENOMIC DNA]</scope>
    <source>
        <strain evidence="1">BV-YZ2020</strain>
    </source>
</reference>
<proteinExistence type="predicted"/>
<organism evidence="1 2">
    <name type="scientific">Bauhinia variegata</name>
    <name type="common">Purple orchid tree</name>
    <name type="synonym">Phanera variegata</name>
    <dbReference type="NCBI Taxonomy" id="167791"/>
    <lineage>
        <taxon>Eukaryota</taxon>
        <taxon>Viridiplantae</taxon>
        <taxon>Streptophyta</taxon>
        <taxon>Embryophyta</taxon>
        <taxon>Tracheophyta</taxon>
        <taxon>Spermatophyta</taxon>
        <taxon>Magnoliopsida</taxon>
        <taxon>eudicotyledons</taxon>
        <taxon>Gunneridae</taxon>
        <taxon>Pentapetalae</taxon>
        <taxon>rosids</taxon>
        <taxon>fabids</taxon>
        <taxon>Fabales</taxon>
        <taxon>Fabaceae</taxon>
        <taxon>Cercidoideae</taxon>
        <taxon>Cercideae</taxon>
        <taxon>Bauhiniinae</taxon>
        <taxon>Bauhinia</taxon>
    </lineage>
</organism>
<comment type="caution">
    <text evidence="1">The sequence shown here is derived from an EMBL/GenBank/DDBJ whole genome shotgun (WGS) entry which is preliminary data.</text>
</comment>
<keyword evidence="2" id="KW-1185">Reference proteome</keyword>
<accession>A0ACB9LA96</accession>
<dbReference type="EMBL" id="CM039437">
    <property type="protein sequence ID" value="KAI4306346.1"/>
    <property type="molecule type" value="Genomic_DNA"/>
</dbReference>
<dbReference type="Proteomes" id="UP000828941">
    <property type="component" value="Chromosome 12"/>
</dbReference>
<sequence length="146" mass="15563">MANAGALSGSYSFSDDSSFFNACFSRLANCFDSLHGVKPEMSATAGSGAETRMEESASAAEKAWSGDALELFSGSEAEQTIVVGFGFGVNWEPNLGFKVGLDRFAGIVRDIFVANEKRKGNREGGGGRVERRFLDSEEEILVVESG</sequence>
<name>A0ACB9LA96_BAUVA</name>
<evidence type="ECO:0000313" key="2">
    <source>
        <dbReference type="Proteomes" id="UP000828941"/>
    </source>
</evidence>